<proteinExistence type="predicted"/>
<name>A0A846QIQ2_9BACT</name>
<feature type="chain" id="PRO_5032666999" description="Lipoprotein" evidence="1">
    <location>
        <begin position="19"/>
        <end position="695"/>
    </location>
</feature>
<evidence type="ECO:0000313" key="3">
    <source>
        <dbReference type="Proteomes" id="UP000580856"/>
    </source>
</evidence>
<feature type="signal peptide" evidence="1">
    <location>
        <begin position="1"/>
        <end position="18"/>
    </location>
</feature>
<dbReference type="Proteomes" id="UP000580856">
    <property type="component" value="Unassembled WGS sequence"/>
</dbReference>
<protein>
    <recommendedName>
        <fullName evidence="4">Lipoprotein</fullName>
    </recommendedName>
</protein>
<evidence type="ECO:0008006" key="4">
    <source>
        <dbReference type="Google" id="ProtNLM"/>
    </source>
</evidence>
<keyword evidence="3" id="KW-1185">Reference proteome</keyword>
<sequence length="695" mass="73815">MRKSLLLTLCLVIAMALTGCGSSGDSDSSGGTISGGAGGSIFVNSTVEVFDPQKGTDAIGKGTTSVKGVFSVTGVPFGGPYIVKLTGGEEVAGVTRTDVTTPIFAIVPEVKGDEACQITPLSQFAYWVARGHAGADAIDLEDVNYAISYVQGATGVDVLKDSPVVGNDEPTDEKLTKVARTRAAIKQFEEAVGGKPTDPAYIAPSDPAFTQRVALLGFDAADGNVDGSIGGDYGKALEDAGALDATELGKAETDKAATGTAFNAKMDELGSPAFKGIVKDALDEVADESGRTLTEEEQKALVDDAAAETPEIDLNPVVGLVVENSPNAVVLPVELGLMPNPLTGRVPLDLKRADGSLEELDRDDVVTATFTGAQKAAFSFGWIEAGDESSHGVTITYPTEGFQAGEVVLTMSYKLANGRTFSTNLRIVFAAEVPALRGIELDGGLWSDLKGGIEFDRREDATDRSFFESFKMDIMAFFSPGSMPTPDEPYNLVLTVDKGELRFAGEDEDNWAALHTVEYAGRKIDDREFEYRFVGNWANDTTITLTLSDSKNPDLKTAKTFKLWEDRDALKSVTFGKVAGTFEVGDTAPKDLSVSVVAKLHDGTVLNKDEIEASCPYINLQARYGSLADARGNLGTEDGKVMLTFNYTAPSEIGWADVTDNETDVVTVTYGDSVNDCESRNIVLDLVDDVKPSKK</sequence>
<organism evidence="2 3">
    <name type="scientific">Desulfobaculum xiamenense</name>
    <dbReference type="NCBI Taxonomy" id="995050"/>
    <lineage>
        <taxon>Bacteria</taxon>
        <taxon>Pseudomonadati</taxon>
        <taxon>Thermodesulfobacteriota</taxon>
        <taxon>Desulfovibrionia</taxon>
        <taxon>Desulfovibrionales</taxon>
        <taxon>Desulfovibrionaceae</taxon>
        <taxon>Desulfobaculum</taxon>
    </lineage>
</organism>
<dbReference type="RefSeq" id="WP_167941788.1">
    <property type="nucleotide sequence ID" value="NZ_JAATJA010000002.1"/>
</dbReference>
<dbReference type="EMBL" id="JAATJA010000002">
    <property type="protein sequence ID" value="NJB68746.1"/>
    <property type="molecule type" value="Genomic_DNA"/>
</dbReference>
<accession>A0A846QIQ2</accession>
<evidence type="ECO:0000313" key="2">
    <source>
        <dbReference type="EMBL" id="NJB68746.1"/>
    </source>
</evidence>
<evidence type="ECO:0000256" key="1">
    <source>
        <dbReference type="SAM" id="SignalP"/>
    </source>
</evidence>
<dbReference type="PROSITE" id="PS51257">
    <property type="entry name" value="PROKAR_LIPOPROTEIN"/>
    <property type="match status" value="1"/>
</dbReference>
<reference evidence="2 3" key="1">
    <citation type="submission" date="2020-03" db="EMBL/GenBank/DDBJ databases">
        <title>Genomic Encyclopedia of Type Strains, Phase IV (KMG-IV): sequencing the most valuable type-strain genomes for metagenomic binning, comparative biology and taxonomic classification.</title>
        <authorList>
            <person name="Goeker M."/>
        </authorList>
    </citation>
    <scope>NUCLEOTIDE SEQUENCE [LARGE SCALE GENOMIC DNA]</scope>
    <source>
        <strain evidence="2 3">DSM 24233</strain>
    </source>
</reference>
<keyword evidence="1" id="KW-0732">Signal</keyword>
<gene>
    <name evidence="2" type="ORF">GGQ74_002419</name>
</gene>
<dbReference type="AlphaFoldDB" id="A0A846QIQ2"/>
<comment type="caution">
    <text evidence="2">The sequence shown here is derived from an EMBL/GenBank/DDBJ whole genome shotgun (WGS) entry which is preliminary data.</text>
</comment>